<evidence type="ECO:0000256" key="2">
    <source>
        <dbReference type="ARBA" id="ARBA00022963"/>
    </source>
</evidence>
<dbReference type="InterPro" id="IPR002641">
    <property type="entry name" value="PNPLA_dom"/>
</dbReference>
<dbReference type="SUPFAM" id="SSF52151">
    <property type="entry name" value="FabD/lysophospholipase-like"/>
    <property type="match status" value="1"/>
</dbReference>
<dbReference type="Proteomes" id="UP000466794">
    <property type="component" value="Unassembled WGS sequence"/>
</dbReference>
<feature type="compositionally biased region" description="Basic and acidic residues" evidence="5">
    <location>
        <begin position="19"/>
        <end position="32"/>
    </location>
</feature>
<sequence length="330" mass="33926">MGCDNSGRPSSEGAGNRARAPEPGHCSLDRGRSPTGAGWNVPPDDYSGGMSSPVSPNGFRTALVLGGGGAVGILWMTGLAVGLRELGIDLSRADRFVGTSAGAVVAANLANEVDLVALVAALPTADPAAPPVDGSGLQQIIATVMAEGSSLTESRRRIGELALERNVGDPAEHVARMSRQLGSIGWPERDLVITSTDITTGGLQTWFPDGKASLGEAVAASTAVPGIFPPIPIDGRYYIDGGMISPINAGLAAGAELIVVLEPLAGMFPHAPSDSELGEATVIFVAPDDEARAIIGPDVFDRAALRPAYDAGWRQAVQVAPQLREIWPVA</sequence>
<feature type="region of interest" description="Disordered" evidence="5">
    <location>
        <begin position="1"/>
        <end position="53"/>
    </location>
</feature>
<evidence type="ECO:0000313" key="7">
    <source>
        <dbReference type="EMBL" id="MVU77894.1"/>
    </source>
</evidence>
<name>A0A7K1UU64_9NOCA</name>
<feature type="domain" description="PNPLA" evidence="6">
    <location>
        <begin position="63"/>
        <end position="253"/>
    </location>
</feature>
<feature type="short sequence motif" description="GXGXXG" evidence="4">
    <location>
        <begin position="67"/>
        <end position="72"/>
    </location>
</feature>
<feature type="short sequence motif" description="GXSXG" evidence="4">
    <location>
        <begin position="98"/>
        <end position="102"/>
    </location>
</feature>
<evidence type="ECO:0000256" key="1">
    <source>
        <dbReference type="ARBA" id="ARBA00022801"/>
    </source>
</evidence>
<dbReference type="GO" id="GO:0016042">
    <property type="term" value="P:lipid catabolic process"/>
    <property type="evidence" value="ECO:0007669"/>
    <property type="project" value="UniProtKB-UniRule"/>
</dbReference>
<dbReference type="PANTHER" id="PTHR14226:SF57">
    <property type="entry name" value="BLR7027 PROTEIN"/>
    <property type="match status" value="1"/>
</dbReference>
<evidence type="ECO:0000259" key="6">
    <source>
        <dbReference type="PROSITE" id="PS51635"/>
    </source>
</evidence>
<evidence type="ECO:0000256" key="3">
    <source>
        <dbReference type="ARBA" id="ARBA00023098"/>
    </source>
</evidence>
<evidence type="ECO:0000256" key="5">
    <source>
        <dbReference type="SAM" id="MobiDB-lite"/>
    </source>
</evidence>
<proteinExistence type="predicted"/>
<feature type="active site" description="Nucleophile" evidence="4">
    <location>
        <position position="100"/>
    </location>
</feature>
<feature type="active site" description="Proton acceptor" evidence="4">
    <location>
        <position position="240"/>
    </location>
</feature>
<dbReference type="InterPro" id="IPR016035">
    <property type="entry name" value="Acyl_Trfase/lysoPLipase"/>
</dbReference>
<keyword evidence="8" id="KW-1185">Reference proteome</keyword>
<keyword evidence="3 4" id="KW-0443">Lipid metabolism</keyword>
<feature type="short sequence motif" description="DGA/G" evidence="4">
    <location>
        <begin position="240"/>
        <end position="242"/>
    </location>
</feature>
<dbReference type="EMBL" id="WRPP01000002">
    <property type="protein sequence ID" value="MVU77894.1"/>
    <property type="molecule type" value="Genomic_DNA"/>
</dbReference>
<comment type="caution">
    <text evidence="7">The sequence shown here is derived from an EMBL/GenBank/DDBJ whole genome shotgun (WGS) entry which is preliminary data.</text>
</comment>
<accession>A0A7K1UU64</accession>
<dbReference type="GO" id="GO:0016787">
    <property type="term" value="F:hydrolase activity"/>
    <property type="evidence" value="ECO:0007669"/>
    <property type="project" value="UniProtKB-UniRule"/>
</dbReference>
<evidence type="ECO:0000256" key="4">
    <source>
        <dbReference type="PROSITE-ProRule" id="PRU01161"/>
    </source>
</evidence>
<dbReference type="InterPro" id="IPR050301">
    <property type="entry name" value="NTE"/>
</dbReference>
<gene>
    <name evidence="7" type="ORF">GPX89_11630</name>
</gene>
<evidence type="ECO:0000313" key="8">
    <source>
        <dbReference type="Proteomes" id="UP000466794"/>
    </source>
</evidence>
<dbReference type="PROSITE" id="PS51635">
    <property type="entry name" value="PNPLA"/>
    <property type="match status" value="1"/>
</dbReference>
<dbReference type="PANTHER" id="PTHR14226">
    <property type="entry name" value="NEUROPATHY TARGET ESTERASE/SWISS CHEESE D.MELANOGASTER"/>
    <property type="match status" value="1"/>
</dbReference>
<keyword evidence="1 4" id="KW-0378">Hydrolase</keyword>
<reference evidence="7 8" key="1">
    <citation type="submission" date="2019-12" db="EMBL/GenBank/DDBJ databases">
        <title>Nocardia sp. nov. ET3-3 isolated from soil.</title>
        <authorList>
            <person name="Kanchanasin P."/>
            <person name="Tanasupawat S."/>
            <person name="Yuki M."/>
            <person name="Kudo T."/>
        </authorList>
    </citation>
    <scope>NUCLEOTIDE SEQUENCE [LARGE SCALE GENOMIC DNA]</scope>
    <source>
        <strain evidence="7 8">ET3-3</strain>
    </source>
</reference>
<protein>
    <submittedName>
        <fullName evidence="7">Patatin-like phospholipase family protein</fullName>
    </submittedName>
</protein>
<dbReference type="Gene3D" id="3.40.1090.10">
    <property type="entry name" value="Cytosolic phospholipase A2 catalytic domain"/>
    <property type="match status" value="2"/>
</dbReference>
<keyword evidence="2 4" id="KW-0442">Lipid degradation</keyword>
<dbReference type="Pfam" id="PF01734">
    <property type="entry name" value="Patatin"/>
    <property type="match status" value="1"/>
</dbReference>
<dbReference type="AlphaFoldDB" id="A0A7K1UU64"/>
<organism evidence="7 8">
    <name type="scientific">Nocardia terrae</name>
    <dbReference type="NCBI Taxonomy" id="2675851"/>
    <lineage>
        <taxon>Bacteria</taxon>
        <taxon>Bacillati</taxon>
        <taxon>Actinomycetota</taxon>
        <taxon>Actinomycetes</taxon>
        <taxon>Mycobacteriales</taxon>
        <taxon>Nocardiaceae</taxon>
        <taxon>Nocardia</taxon>
    </lineage>
</organism>